<keyword evidence="10" id="KW-0460">Magnesium</keyword>
<keyword evidence="6" id="KW-0479">Metal-binding</keyword>
<dbReference type="OrthoDB" id="9812123at2"/>
<keyword evidence="7" id="KW-0547">Nucleotide-binding</keyword>
<dbReference type="EC" id="2.7.1.40" evidence="4"/>
<evidence type="ECO:0000259" key="13">
    <source>
        <dbReference type="Pfam" id="PF00224"/>
    </source>
</evidence>
<evidence type="ECO:0000256" key="2">
    <source>
        <dbReference type="ARBA" id="ARBA00004997"/>
    </source>
</evidence>
<evidence type="ECO:0000256" key="6">
    <source>
        <dbReference type="ARBA" id="ARBA00022723"/>
    </source>
</evidence>
<dbReference type="GO" id="GO:0016301">
    <property type="term" value="F:kinase activity"/>
    <property type="evidence" value="ECO:0007669"/>
    <property type="project" value="UniProtKB-KW"/>
</dbReference>
<dbReference type="AlphaFoldDB" id="A0A3S0BIX7"/>
<evidence type="ECO:0000256" key="8">
    <source>
        <dbReference type="ARBA" id="ARBA00022777"/>
    </source>
</evidence>
<dbReference type="Proteomes" id="UP000274907">
    <property type="component" value="Unassembled WGS sequence"/>
</dbReference>
<keyword evidence="12 14" id="KW-0670">Pyruvate</keyword>
<protein>
    <recommendedName>
        <fullName evidence="4">pyruvate kinase</fullName>
        <ecNumber evidence="4">2.7.1.40</ecNumber>
    </recommendedName>
</protein>
<dbReference type="UniPathway" id="UPA00109">
    <property type="reaction ID" value="UER00188"/>
</dbReference>
<comment type="caution">
    <text evidence="14">The sequence shown here is derived from an EMBL/GenBank/DDBJ whole genome shotgun (WGS) entry which is preliminary data.</text>
</comment>
<dbReference type="InterPro" id="IPR015813">
    <property type="entry name" value="Pyrv/PenolPyrv_kinase-like_dom"/>
</dbReference>
<dbReference type="InterPro" id="IPR011037">
    <property type="entry name" value="Pyrv_Knase-like_insert_dom_sf"/>
</dbReference>
<dbReference type="GO" id="GO:0005524">
    <property type="term" value="F:ATP binding"/>
    <property type="evidence" value="ECO:0007669"/>
    <property type="project" value="UniProtKB-KW"/>
</dbReference>
<dbReference type="NCBIfam" id="NF011314">
    <property type="entry name" value="PRK14725.1"/>
    <property type="match status" value="1"/>
</dbReference>
<dbReference type="SUPFAM" id="SSF51621">
    <property type="entry name" value="Phosphoenolpyruvate/pyruvate domain"/>
    <property type="match status" value="1"/>
</dbReference>
<evidence type="ECO:0000256" key="3">
    <source>
        <dbReference type="ARBA" id="ARBA00008663"/>
    </source>
</evidence>
<proteinExistence type="inferred from homology"/>
<dbReference type="EMBL" id="RXHJ01000004">
    <property type="protein sequence ID" value="RSZ64755.1"/>
    <property type="molecule type" value="Genomic_DNA"/>
</dbReference>
<evidence type="ECO:0000313" key="14">
    <source>
        <dbReference type="EMBL" id="RSZ64755.1"/>
    </source>
</evidence>
<comment type="cofactor">
    <cofactor evidence="1">
        <name>K(+)</name>
        <dbReference type="ChEBI" id="CHEBI:29103"/>
    </cofactor>
</comment>
<comment type="similarity">
    <text evidence="3">Belongs to the pyruvate kinase family.</text>
</comment>
<dbReference type="Gene3D" id="3.20.20.60">
    <property type="entry name" value="Phosphoenolpyruvate-binding domains"/>
    <property type="match status" value="2"/>
</dbReference>
<evidence type="ECO:0000256" key="1">
    <source>
        <dbReference type="ARBA" id="ARBA00001958"/>
    </source>
</evidence>
<gene>
    <name evidence="14" type="ORF">EAH68_03920</name>
</gene>
<evidence type="ECO:0000256" key="9">
    <source>
        <dbReference type="ARBA" id="ARBA00022840"/>
    </source>
</evidence>
<evidence type="ECO:0000313" key="15">
    <source>
        <dbReference type="Proteomes" id="UP000274907"/>
    </source>
</evidence>
<keyword evidence="11" id="KW-0324">Glycolysis</keyword>
<evidence type="ECO:0000256" key="4">
    <source>
        <dbReference type="ARBA" id="ARBA00012142"/>
    </source>
</evidence>
<dbReference type="GO" id="GO:0004743">
    <property type="term" value="F:pyruvate kinase activity"/>
    <property type="evidence" value="ECO:0007669"/>
    <property type="project" value="UniProtKB-EC"/>
</dbReference>
<keyword evidence="9" id="KW-0067">ATP-binding</keyword>
<dbReference type="Pfam" id="PF00224">
    <property type="entry name" value="PK"/>
    <property type="match status" value="2"/>
</dbReference>
<dbReference type="InterPro" id="IPR015806">
    <property type="entry name" value="Pyrv_Knase_insert_dom_sf"/>
</dbReference>
<evidence type="ECO:0000256" key="11">
    <source>
        <dbReference type="ARBA" id="ARBA00023152"/>
    </source>
</evidence>
<dbReference type="SUPFAM" id="SSF50800">
    <property type="entry name" value="PK beta-barrel domain-like"/>
    <property type="match status" value="1"/>
</dbReference>
<evidence type="ECO:0000256" key="12">
    <source>
        <dbReference type="ARBA" id="ARBA00023317"/>
    </source>
</evidence>
<keyword evidence="8 14" id="KW-0418">Kinase</keyword>
<dbReference type="InterPro" id="IPR001697">
    <property type="entry name" value="Pyr_Knase"/>
</dbReference>
<dbReference type="GO" id="GO:0030955">
    <property type="term" value="F:potassium ion binding"/>
    <property type="evidence" value="ECO:0007669"/>
    <property type="project" value="InterPro"/>
</dbReference>
<reference evidence="14 15" key="1">
    <citation type="submission" date="2018-12" db="EMBL/GenBank/DDBJ databases">
        <title>YIM 101343 draft genome.</title>
        <authorList>
            <person name="Chen X."/>
        </authorList>
    </citation>
    <scope>NUCLEOTIDE SEQUENCE [LARGE SCALE GENOMIC DNA]</scope>
    <source>
        <strain evidence="14 15">YIM 101343</strain>
    </source>
</reference>
<dbReference type="InterPro" id="IPR015793">
    <property type="entry name" value="Pyrv_Knase_brl"/>
</dbReference>
<evidence type="ECO:0000256" key="10">
    <source>
        <dbReference type="ARBA" id="ARBA00022842"/>
    </source>
</evidence>
<comment type="pathway">
    <text evidence="2">Carbohydrate degradation; glycolysis; pyruvate from D-glyceraldehyde 3-phosphate: step 5/5.</text>
</comment>
<dbReference type="PANTHER" id="PTHR11817">
    <property type="entry name" value="PYRUVATE KINASE"/>
    <property type="match status" value="1"/>
</dbReference>
<organism evidence="14 15">
    <name type="scientific">Corynebacterium hylobatis</name>
    <dbReference type="NCBI Taxonomy" id="1859290"/>
    <lineage>
        <taxon>Bacteria</taxon>
        <taxon>Bacillati</taxon>
        <taxon>Actinomycetota</taxon>
        <taxon>Actinomycetes</taxon>
        <taxon>Mycobacteriales</taxon>
        <taxon>Corynebacteriaceae</taxon>
        <taxon>Corynebacterium</taxon>
    </lineage>
</organism>
<dbReference type="InterPro" id="IPR040442">
    <property type="entry name" value="Pyrv_kinase-like_dom_sf"/>
</dbReference>
<feature type="domain" description="Pyruvate kinase barrel" evidence="13">
    <location>
        <begin position="340"/>
        <end position="596"/>
    </location>
</feature>
<sequence length="638" mass="69933">MGRNYPTNSSVRRPTVDIRLHELITEVDNLIEALGTVERRQAGAISAAADNHRSGAANLVHYAELRQHDVRAVQGGLASIGATRLSTAEPAVLARLQAARNVLSAYAGEELKYTGVQVRNAFALADDILEDHAAILFGESSEETHSRIMVTLPTEAGEDLGMVRDFARAGMELARINCAHDGPQVWERMIANVHTAARELDREIKVAMDLAGPKVRTGQIAPGPAVGRARVTRTSTGRVLTPAKIWLTPADLDEENTPPVPTGLPGRPTLPLRVDRDWLEKLTVDSEITLYDNRDAKRRFTVTSIRDEGVLAEGQRNAYIANTTFLEHDWERTRVSGVPPTEQRLRLHAGDRLILTDDQTPAEPSPGQTPRIGCTLPEAVAAIEVGQRVLFDDGAIAARAVDKQRSDDGHAEIWLEITRARPEGTNLAAYKGINLPETVLPLPSLTEEDIEAFRFVAAHGDIANVSFIRDAGDVAFLLDTLEQIAQESPDPERVRSLGLVLKIETIPAYENLRDVLLEGMRHPNLGIMIARGDLAVELGFERMAEVPRLISQMAEAAHVPVVMATQVLENLAKSGLPSRAEITDAGYALRAEAVMLNKGPHITDAIRILHTLSLKLGRSQRKNRQLLRRIGSWVDDDE</sequence>
<dbReference type="GO" id="GO:0000287">
    <property type="term" value="F:magnesium ion binding"/>
    <property type="evidence" value="ECO:0007669"/>
    <property type="project" value="InterPro"/>
</dbReference>
<dbReference type="Gene3D" id="2.40.33.10">
    <property type="entry name" value="PK beta-barrel domain-like"/>
    <property type="match status" value="2"/>
</dbReference>
<name>A0A3S0BIX7_9CORY</name>
<feature type="domain" description="Pyruvate kinase barrel" evidence="13">
    <location>
        <begin position="147"/>
        <end position="224"/>
    </location>
</feature>
<keyword evidence="5" id="KW-0808">Transferase</keyword>
<evidence type="ECO:0000256" key="7">
    <source>
        <dbReference type="ARBA" id="ARBA00022741"/>
    </source>
</evidence>
<keyword evidence="15" id="KW-1185">Reference proteome</keyword>
<evidence type="ECO:0000256" key="5">
    <source>
        <dbReference type="ARBA" id="ARBA00022679"/>
    </source>
</evidence>
<accession>A0A3S0BIX7</accession>